<dbReference type="PROSITE" id="PS50026">
    <property type="entry name" value="EGF_3"/>
    <property type="match status" value="9"/>
</dbReference>
<dbReference type="SUPFAM" id="SSF57184">
    <property type="entry name" value="Growth factor receptor domain"/>
    <property type="match status" value="3"/>
</dbReference>
<feature type="domain" description="EGF-like" evidence="13">
    <location>
        <begin position="522"/>
        <end position="562"/>
    </location>
</feature>
<evidence type="ECO:0000313" key="14">
    <source>
        <dbReference type="Proteomes" id="UP000887565"/>
    </source>
</evidence>
<dbReference type="SUPFAM" id="SSF57196">
    <property type="entry name" value="EGF/Laminin"/>
    <property type="match status" value="2"/>
</dbReference>
<evidence type="ECO:0000256" key="7">
    <source>
        <dbReference type="ARBA" id="ARBA00022976"/>
    </source>
</evidence>
<dbReference type="Pfam" id="PF12947">
    <property type="entry name" value="EGF_3"/>
    <property type="match status" value="1"/>
</dbReference>
<dbReference type="InterPro" id="IPR018097">
    <property type="entry name" value="EGF_Ca-bd_CS"/>
</dbReference>
<evidence type="ECO:0000313" key="15">
    <source>
        <dbReference type="WBParaSite" id="nRc.2.0.1.t18827-RA"/>
    </source>
</evidence>
<dbReference type="InterPro" id="IPR049883">
    <property type="entry name" value="NOTCH1_EGF-like"/>
</dbReference>
<feature type="domain" description="EGF-like" evidence="13">
    <location>
        <begin position="612"/>
        <end position="649"/>
    </location>
</feature>
<keyword evidence="14" id="KW-1185">Reference proteome</keyword>
<evidence type="ECO:0000256" key="3">
    <source>
        <dbReference type="ARBA" id="ARBA00022536"/>
    </source>
</evidence>
<name>A0A915IYM1_ROMCU</name>
<dbReference type="InterPro" id="IPR009030">
    <property type="entry name" value="Growth_fac_rcpt_cys_sf"/>
</dbReference>
<feature type="domain" description="EGF-like" evidence="13">
    <location>
        <begin position="159"/>
        <end position="200"/>
    </location>
</feature>
<comment type="caution">
    <text evidence="12">Lacks conserved residue(s) required for the propagation of feature annotation.</text>
</comment>
<evidence type="ECO:0000256" key="11">
    <source>
        <dbReference type="ARBA" id="ARBA00023180"/>
    </source>
</evidence>
<keyword evidence="11" id="KW-0325">Glycoprotein</keyword>
<dbReference type="FunFam" id="2.10.25.10:FF:000038">
    <property type="entry name" value="Fibrillin 2"/>
    <property type="match status" value="5"/>
</dbReference>
<reference evidence="15" key="1">
    <citation type="submission" date="2022-11" db="UniProtKB">
        <authorList>
            <consortium name="WormBaseParasite"/>
        </authorList>
    </citation>
    <scope>IDENTIFICATION</scope>
</reference>
<comment type="subcellular location">
    <subcellularLocation>
        <location evidence="1">Membrane</location>
        <topology evidence="1">Single-pass type I membrane protein</topology>
    </subcellularLocation>
</comment>
<dbReference type="CDD" id="cd00054">
    <property type="entry name" value="EGF_CA"/>
    <property type="match status" value="4"/>
</dbReference>
<keyword evidence="4" id="KW-0812">Transmembrane</keyword>
<proteinExistence type="predicted"/>
<sequence length="654" mass="72214">MKSGRKYGNVTFEPCKPGYTCENTVGSFVCRPPPGVTEIPPPLICPSVKWPEIVGPNAVETVPVSVEPFCDKRPCSPHADCTYDWRRICNVTCTCRPGFSSGNNGYECERPCSKNDEYYCAKNNIELKTKKCVLDERGQKKCVCKTGFRMNPLRKSCIDIDECAECKHQCVQHSMCKNEIGGYQCVCLPGYFGNAIDECKEVDECTSGIAECDSNADCINKRPGYECRCRLGWQGAPSPGTVSQPCVDTNECIVMPQACGTYTKCINKPGSYVCVCLPGNFRKIDSKNCEDIDECTETSYQDQPCNSNANCINTPGSYSCECKSGFVGDGFSCKVEPKCGDPNKNLCDKINAVCINDASRLEGYTCRCKVGFMGDGRSCYRPDPCESNPCLVVPFSQCRKTPMGTFTCICLKGYTQQGQRCVETSQVVRAHNCSRCDPLKQTCVPDDRDPKLFTCKCNLGYMMMPDGQCHNIDECLRMDLNNCDPEFASCIDRVPHLHNGKQFECFCKRGFTGNGLVNGCKDIEECTQLNMRVCPNANTYCVNTIGSYRCVCGKGFEELMPNMPEPVACVDVPECERGIAQCTSHSDCINTIGSYRCQCSKGFVPQGQLCVDRDECLEQPCNMTVATCKNTIGSFVCVCKSGFRGEECLGKQLL</sequence>
<keyword evidence="3 12" id="KW-0245">EGF-like domain</keyword>
<dbReference type="PROSITE" id="PS00022">
    <property type="entry name" value="EGF_1"/>
    <property type="match status" value="1"/>
</dbReference>
<dbReference type="PANTHER" id="PTHR24039">
    <property type="entry name" value="FIBRILLIN-RELATED"/>
    <property type="match status" value="1"/>
</dbReference>
<evidence type="ECO:0000256" key="9">
    <source>
        <dbReference type="ARBA" id="ARBA00023136"/>
    </source>
</evidence>
<keyword evidence="10 12" id="KW-1015">Disulfide bond</keyword>
<dbReference type="GO" id="GO:0007219">
    <property type="term" value="P:Notch signaling pathway"/>
    <property type="evidence" value="ECO:0007669"/>
    <property type="project" value="UniProtKB-KW"/>
</dbReference>
<dbReference type="SMART" id="SM00179">
    <property type="entry name" value="EGF_CA"/>
    <property type="match status" value="11"/>
</dbReference>
<evidence type="ECO:0000256" key="4">
    <source>
        <dbReference type="ARBA" id="ARBA00022692"/>
    </source>
</evidence>
<keyword evidence="7" id="KW-0914">Notch signaling pathway</keyword>
<dbReference type="PROSITE" id="PS01186">
    <property type="entry name" value="EGF_2"/>
    <property type="match status" value="6"/>
</dbReference>
<dbReference type="InterPro" id="IPR001881">
    <property type="entry name" value="EGF-like_Ca-bd_dom"/>
</dbReference>
<keyword evidence="6" id="KW-0677">Repeat</keyword>
<dbReference type="PANTHER" id="PTHR24039:SF52">
    <property type="entry name" value="EGF-LIKE DOMAIN-CONTAINING PROTEIN"/>
    <property type="match status" value="1"/>
</dbReference>
<dbReference type="FunFam" id="2.10.25.10:FF:000146">
    <property type="entry name" value="Putative neurogenic locus notch"/>
    <property type="match status" value="1"/>
</dbReference>
<feature type="domain" description="EGF-like" evidence="13">
    <location>
        <begin position="381"/>
        <end position="422"/>
    </location>
</feature>
<accession>A0A915IYM1</accession>
<protein>
    <submittedName>
        <fullName evidence="15">EGF-like domain-containing protein</fullName>
    </submittedName>
</protein>
<feature type="domain" description="EGF-like" evidence="13">
    <location>
        <begin position="201"/>
        <end position="239"/>
    </location>
</feature>
<dbReference type="Proteomes" id="UP000887565">
    <property type="component" value="Unplaced"/>
</dbReference>
<dbReference type="SMART" id="SM00181">
    <property type="entry name" value="EGF"/>
    <property type="match status" value="12"/>
</dbReference>
<dbReference type="WBParaSite" id="nRc.2.0.1.t18827-RA">
    <property type="protein sequence ID" value="nRc.2.0.1.t18827-RA"/>
    <property type="gene ID" value="nRc.2.0.1.g18827"/>
</dbReference>
<organism evidence="14 15">
    <name type="scientific">Romanomermis culicivorax</name>
    <name type="common">Nematode worm</name>
    <dbReference type="NCBI Taxonomy" id="13658"/>
    <lineage>
        <taxon>Eukaryota</taxon>
        <taxon>Metazoa</taxon>
        <taxon>Ecdysozoa</taxon>
        <taxon>Nematoda</taxon>
        <taxon>Enoplea</taxon>
        <taxon>Dorylaimia</taxon>
        <taxon>Mermithida</taxon>
        <taxon>Mermithoidea</taxon>
        <taxon>Mermithidae</taxon>
        <taxon>Romanomermis</taxon>
    </lineage>
</organism>
<feature type="domain" description="EGF-like" evidence="13">
    <location>
        <begin position="471"/>
        <end position="521"/>
    </location>
</feature>
<keyword evidence="9" id="KW-0472">Membrane</keyword>
<evidence type="ECO:0000256" key="12">
    <source>
        <dbReference type="PROSITE-ProRule" id="PRU00076"/>
    </source>
</evidence>
<evidence type="ECO:0000256" key="6">
    <source>
        <dbReference type="ARBA" id="ARBA00022737"/>
    </source>
</evidence>
<dbReference type="OMA" id="QNAACAN"/>
<evidence type="ECO:0000256" key="1">
    <source>
        <dbReference type="ARBA" id="ARBA00004479"/>
    </source>
</evidence>
<dbReference type="AlphaFoldDB" id="A0A915IYM1"/>
<dbReference type="InterPro" id="IPR000742">
    <property type="entry name" value="EGF"/>
</dbReference>
<feature type="domain" description="EGF-like" evidence="13">
    <location>
        <begin position="291"/>
        <end position="332"/>
    </location>
</feature>
<feature type="disulfide bond" evidence="12">
    <location>
        <begin position="639"/>
        <end position="648"/>
    </location>
</feature>
<dbReference type="GO" id="GO:0005509">
    <property type="term" value="F:calcium ion binding"/>
    <property type="evidence" value="ECO:0007669"/>
    <property type="project" value="InterPro"/>
</dbReference>
<dbReference type="PROSITE" id="PS01187">
    <property type="entry name" value="EGF_CA"/>
    <property type="match status" value="3"/>
</dbReference>
<dbReference type="InterPro" id="IPR000152">
    <property type="entry name" value="EGF-type_Asp/Asn_hydroxyl_site"/>
</dbReference>
<dbReference type="Gene3D" id="2.10.25.10">
    <property type="entry name" value="Laminin"/>
    <property type="match status" value="11"/>
</dbReference>
<dbReference type="PROSITE" id="PS00010">
    <property type="entry name" value="ASX_HYDROXYL"/>
    <property type="match status" value="7"/>
</dbReference>
<dbReference type="GO" id="GO:0016020">
    <property type="term" value="C:membrane"/>
    <property type="evidence" value="ECO:0007669"/>
    <property type="project" value="UniProtKB-SubCell"/>
</dbReference>
<keyword evidence="2" id="KW-0217">Developmental protein</keyword>
<feature type="domain" description="EGF-like" evidence="13">
    <location>
        <begin position="571"/>
        <end position="611"/>
    </location>
</feature>
<dbReference type="Pfam" id="PF07645">
    <property type="entry name" value="EGF_CA"/>
    <property type="match status" value="6"/>
</dbReference>
<evidence type="ECO:0000259" key="13">
    <source>
        <dbReference type="PROSITE" id="PS50026"/>
    </source>
</evidence>
<evidence type="ECO:0000256" key="10">
    <source>
        <dbReference type="ARBA" id="ARBA00023157"/>
    </source>
</evidence>
<evidence type="ECO:0000256" key="2">
    <source>
        <dbReference type="ARBA" id="ARBA00022473"/>
    </source>
</evidence>
<keyword evidence="8" id="KW-1133">Transmembrane helix</keyword>
<dbReference type="InterPro" id="IPR024731">
    <property type="entry name" value="NELL2-like_EGF"/>
</dbReference>
<feature type="domain" description="EGF-like" evidence="13">
    <location>
        <begin position="248"/>
        <end position="290"/>
    </location>
</feature>
<keyword evidence="5" id="KW-0732">Signal</keyword>
<evidence type="ECO:0000256" key="8">
    <source>
        <dbReference type="ARBA" id="ARBA00022989"/>
    </source>
</evidence>
<evidence type="ECO:0000256" key="5">
    <source>
        <dbReference type="ARBA" id="ARBA00022729"/>
    </source>
</evidence>